<comment type="caution">
    <text evidence="2">The sequence shown here is derived from an EMBL/GenBank/DDBJ whole genome shotgun (WGS) entry which is preliminary data.</text>
</comment>
<dbReference type="AlphaFoldDB" id="A0A7Y7IH69"/>
<evidence type="ECO:0000313" key="2">
    <source>
        <dbReference type="EMBL" id="NVM95450.1"/>
    </source>
</evidence>
<gene>
    <name evidence="2" type="ORF">G6034_11080</name>
</gene>
<keyword evidence="3" id="KW-1185">Reference proteome</keyword>
<feature type="compositionally biased region" description="Polar residues" evidence="1">
    <location>
        <begin position="67"/>
        <end position="81"/>
    </location>
</feature>
<proteinExistence type="predicted"/>
<feature type="region of interest" description="Disordered" evidence="1">
    <location>
        <begin position="63"/>
        <end position="96"/>
    </location>
</feature>
<accession>A0A7Y7IH69</accession>
<dbReference type="EMBL" id="JAAMFM010000015">
    <property type="protein sequence ID" value="NVM95450.1"/>
    <property type="molecule type" value="Genomic_DNA"/>
</dbReference>
<evidence type="ECO:0000256" key="1">
    <source>
        <dbReference type="SAM" id="MobiDB-lite"/>
    </source>
</evidence>
<dbReference type="Proteomes" id="UP000543556">
    <property type="component" value="Unassembled WGS sequence"/>
</dbReference>
<organism evidence="2 3">
    <name type="scientific">Arthrobacter wenxiniae</name>
    <dbReference type="NCBI Taxonomy" id="2713570"/>
    <lineage>
        <taxon>Bacteria</taxon>
        <taxon>Bacillati</taxon>
        <taxon>Actinomycetota</taxon>
        <taxon>Actinomycetes</taxon>
        <taxon>Micrococcales</taxon>
        <taxon>Micrococcaceae</taxon>
        <taxon>Arthrobacter</taxon>
    </lineage>
</organism>
<evidence type="ECO:0000313" key="3">
    <source>
        <dbReference type="Proteomes" id="UP000543556"/>
    </source>
</evidence>
<dbReference type="RefSeq" id="WP_176635177.1">
    <property type="nucleotide sequence ID" value="NZ_JAAMFM010000015.1"/>
</dbReference>
<sequence length="96" mass="10083">MARTRATDPGFPVLPPGITDQYSDSACYGPLTGQPAARTDRVAWMLGMNPFVVVADAIPYPEVPANGPSSQGVLESTSQGALRTPERKLPNGTRAA</sequence>
<reference evidence="2 3" key="1">
    <citation type="submission" date="2020-02" db="EMBL/GenBank/DDBJ databases">
        <title>Genome sequence of strain AETb3-4.</title>
        <authorList>
            <person name="Gao J."/>
            <person name="Zhang X."/>
        </authorList>
    </citation>
    <scope>NUCLEOTIDE SEQUENCE [LARGE SCALE GENOMIC DNA]</scope>
    <source>
        <strain evidence="2 3">AETb3-4</strain>
    </source>
</reference>
<protein>
    <submittedName>
        <fullName evidence="2">Uncharacterized protein</fullName>
    </submittedName>
</protein>
<name>A0A7Y7IH69_9MICC</name>